<feature type="domain" description="Glycosyltransferase 2-like" evidence="3">
    <location>
        <begin position="11"/>
        <end position="124"/>
    </location>
</feature>
<sequence>MNDNTNIILTLIIPVYNTPSNLLHKCLDPFTQFNDSRIEVIIVDDGSDIKTANLLDEMKFAVSSRVIHKKNEGQNRARNTGVSVASGRYMGFVDSDDMVDTAVLRKMLDADLWNNDLILYEASIVDDKGAFIKKICKTSSCSKKEYVRNCAELWLQFINKDFLNRHGGLFLPDGQYIGEDLASILPLVIDSEHIAYTHFSLYSYTIHKNSIIHTLNNNRHLSILKSFDHLLLSIDGDRFTDYYSEIEWQAINHILNFESRFQLSSGFDGLRNVHVLRSWVDNHFPHWQKNPYLISGFKTQDFKFRLVLKRHYLLLILLKKINYLLMKLHS</sequence>
<comment type="caution">
    <text evidence="4">The sequence shown here is derived from an EMBL/GenBank/DDBJ whole genome shotgun (WGS) entry which is preliminary data.</text>
</comment>
<dbReference type="Gene3D" id="3.90.550.10">
    <property type="entry name" value="Spore Coat Polysaccharide Biosynthesis Protein SpsA, Chain A"/>
    <property type="match status" value="1"/>
</dbReference>
<evidence type="ECO:0000256" key="2">
    <source>
        <dbReference type="ARBA" id="ARBA00022679"/>
    </source>
</evidence>
<dbReference type="EMBL" id="JGZA01000005">
    <property type="protein sequence ID" value="KFI72076.1"/>
    <property type="molecule type" value="Genomic_DNA"/>
</dbReference>
<name>A0A087BM26_BIFLN</name>
<reference evidence="4 5" key="1">
    <citation type="submission" date="2014-03" db="EMBL/GenBank/DDBJ databases">
        <title>Genomics of Bifidobacteria.</title>
        <authorList>
            <person name="Ventura M."/>
            <person name="Milani C."/>
            <person name="Lugli G.A."/>
        </authorList>
    </citation>
    <scope>NUCLEOTIDE SEQUENCE [LARGE SCALE GENOMIC DNA]</scope>
    <source>
        <strain evidence="4 5">LMG 21814</strain>
    </source>
</reference>
<dbReference type="CDD" id="cd00761">
    <property type="entry name" value="Glyco_tranf_GTA_type"/>
    <property type="match status" value="1"/>
</dbReference>
<dbReference type="InterPro" id="IPR029044">
    <property type="entry name" value="Nucleotide-diphossugar_trans"/>
</dbReference>
<dbReference type="AlphaFoldDB" id="A0A087BM26"/>
<keyword evidence="2 4" id="KW-0808">Transferase</keyword>
<dbReference type="GO" id="GO:0016757">
    <property type="term" value="F:glycosyltransferase activity"/>
    <property type="evidence" value="ECO:0007669"/>
    <property type="project" value="UniProtKB-KW"/>
</dbReference>
<proteinExistence type="predicted"/>
<dbReference type="PANTHER" id="PTHR22916:SF51">
    <property type="entry name" value="GLYCOSYLTRANSFERASE EPSH-RELATED"/>
    <property type="match status" value="1"/>
</dbReference>
<accession>A0A087BM26</accession>
<evidence type="ECO:0000313" key="5">
    <source>
        <dbReference type="Proteomes" id="UP000029024"/>
    </source>
</evidence>
<dbReference type="RefSeq" id="WP_080771049.1">
    <property type="nucleotide sequence ID" value="NZ_JGZA01000005.1"/>
</dbReference>
<protein>
    <submittedName>
        <fullName evidence="4">Glycosyl transferase</fullName>
    </submittedName>
</protein>
<dbReference type="SUPFAM" id="SSF53448">
    <property type="entry name" value="Nucleotide-diphospho-sugar transferases"/>
    <property type="match status" value="1"/>
</dbReference>
<keyword evidence="1" id="KW-0328">Glycosyltransferase</keyword>
<dbReference type="Proteomes" id="UP000029024">
    <property type="component" value="Unassembled WGS sequence"/>
</dbReference>
<organism evidence="4 5">
    <name type="scientific">Bifidobacterium longum subsp. suis</name>
    <dbReference type="NCBI Taxonomy" id="1695"/>
    <lineage>
        <taxon>Bacteria</taxon>
        <taxon>Bacillati</taxon>
        <taxon>Actinomycetota</taxon>
        <taxon>Actinomycetes</taxon>
        <taxon>Bifidobacteriales</taxon>
        <taxon>Bifidobacteriaceae</taxon>
        <taxon>Bifidobacterium</taxon>
    </lineage>
</organism>
<dbReference type="Pfam" id="PF00535">
    <property type="entry name" value="Glycos_transf_2"/>
    <property type="match status" value="1"/>
</dbReference>
<dbReference type="PANTHER" id="PTHR22916">
    <property type="entry name" value="GLYCOSYLTRANSFERASE"/>
    <property type="match status" value="1"/>
</dbReference>
<evidence type="ECO:0000259" key="3">
    <source>
        <dbReference type="Pfam" id="PF00535"/>
    </source>
</evidence>
<evidence type="ECO:0000313" key="4">
    <source>
        <dbReference type="EMBL" id="KFI72076.1"/>
    </source>
</evidence>
<gene>
    <name evidence="4" type="ORF">BLSS_1597</name>
</gene>
<evidence type="ECO:0000256" key="1">
    <source>
        <dbReference type="ARBA" id="ARBA00022676"/>
    </source>
</evidence>
<dbReference type="InterPro" id="IPR001173">
    <property type="entry name" value="Glyco_trans_2-like"/>
</dbReference>